<feature type="region of interest" description="Disordered" evidence="1">
    <location>
        <begin position="1"/>
        <end position="90"/>
    </location>
</feature>
<sequence>MPFGPYVRPMTETEYQEGMRASSPVPEVVRLDPIVPPPAATRWAREGGNGRDPLSGRHQIDRAGALTRAQTNRGRYGKPAPQDAKRAGRV</sequence>
<evidence type="ECO:0000313" key="2">
    <source>
        <dbReference type="EMBL" id="MBE1485563.1"/>
    </source>
</evidence>
<organism evidence="2 3">
    <name type="scientific">Plantactinospora soyae</name>
    <dbReference type="NCBI Taxonomy" id="1544732"/>
    <lineage>
        <taxon>Bacteria</taxon>
        <taxon>Bacillati</taxon>
        <taxon>Actinomycetota</taxon>
        <taxon>Actinomycetes</taxon>
        <taxon>Micromonosporales</taxon>
        <taxon>Micromonosporaceae</taxon>
        <taxon>Plantactinospora</taxon>
    </lineage>
</organism>
<gene>
    <name evidence="2" type="ORF">H4W31_001201</name>
</gene>
<proteinExistence type="predicted"/>
<evidence type="ECO:0000256" key="1">
    <source>
        <dbReference type="SAM" id="MobiDB-lite"/>
    </source>
</evidence>
<evidence type="ECO:0000313" key="3">
    <source>
        <dbReference type="Proteomes" id="UP000649753"/>
    </source>
</evidence>
<accession>A0A927QXK2</accession>
<dbReference type="AlphaFoldDB" id="A0A927QXK2"/>
<keyword evidence="3" id="KW-1185">Reference proteome</keyword>
<name>A0A927QXK2_9ACTN</name>
<protein>
    <submittedName>
        <fullName evidence="2">Uncharacterized protein</fullName>
    </submittedName>
</protein>
<reference evidence="2" key="1">
    <citation type="submission" date="2020-10" db="EMBL/GenBank/DDBJ databases">
        <title>Sequencing the genomes of 1000 actinobacteria strains.</title>
        <authorList>
            <person name="Klenk H.-P."/>
        </authorList>
    </citation>
    <scope>NUCLEOTIDE SEQUENCE</scope>
    <source>
        <strain evidence="2">DSM 46832</strain>
    </source>
</reference>
<dbReference type="Proteomes" id="UP000649753">
    <property type="component" value="Unassembled WGS sequence"/>
</dbReference>
<dbReference type="EMBL" id="JADBEB010000001">
    <property type="protein sequence ID" value="MBE1485563.1"/>
    <property type="molecule type" value="Genomic_DNA"/>
</dbReference>
<comment type="caution">
    <text evidence="2">The sequence shown here is derived from an EMBL/GenBank/DDBJ whole genome shotgun (WGS) entry which is preliminary data.</text>
</comment>
<feature type="compositionally biased region" description="Basic and acidic residues" evidence="1">
    <location>
        <begin position="43"/>
        <end position="61"/>
    </location>
</feature>